<dbReference type="InterPro" id="IPR002909">
    <property type="entry name" value="IPT_dom"/>
</dbReference>
<dbReference type="RefSeq" id="WP_039741311.1">
    <property type="nucleotide sequence ID" value="NZ_CP009788.1"/>
</dbReference>
<feature type="domain" description="IPT/TIG" evidence="2">
    <location>
        <begin position="50"/>
        <end position="124"/>
    </location>
</feature>
<feature type="domain" description="IPT/TIG" evidence="2">
    <location>
        <begin position="130"/>
        <end position="210"/>
    </location>
</feature>
<dbReference type="SUPFAM" id="SSF81296">
    <property type="entry name" value="E set domains"/>
    <property type="match status" value="2"/>
</dbReference>
<organism evidence="3 4">
    <name type="scientific">Geobacter pickeringii</name>
    <dbReference type="NCBI Taxonomy" id="345632"/>
    <lineage>
        <taxon>Bacteria</taxon>
        <taxon>Pseudomonadati</taxon>
        <taxon>Thermodesulfobacteriota</taxon>
        <taxon>Desulfuromonadia</taxon>
        <taxon>Geobacterales</taxon>
        <taxon>Geobacteraceae</taxon>
        <taxon>Geobacter</taxon>
    </lineage>
</organism>
<protein>
    <submittedName>
        <fullName evidence="3">Transcription factor</fullName>
    </submittedName>
</protein>
<feature type="signal peptide" evidence="1">
    <location>
        <begin position="1"/>
        <end position="22"/>
    </location>
</feature>
<dbReference type="KEGG" id="gpi:GPICK_05990"/>
<proteinExistence type="predicted"/>
<dbReference type="AlphaFoldDB" id="A0A0B5B8H1"/>
<keyword evidence="1" id="KW-0732">Signal</keyword>
<dbReference type="Proteomes" id="UP000057609">
    <property type="component" value="Chromosome"/>
</dbReference>
<evidence type="ECO:0000259" key="2">
    <source>
        <dbReference type="Pfam" id="PF01833"/>
    </source>
</evidence>
<evidence type="ECO:0000256" key="1">
    <source>
        <dbReference type="SAM" id="SignalP"/>
    </source>
</evidence>
<dbReference type="Gene3D" id="2.60.40.10">
    <property type="entry name" value="Immunoglobulins"/>
    <property type="match status" value="2"/>
</dbReference>
<dbReference type="EMBL" id="CP009788">
    <property type="protein sequence ID" value="AJE02973.1"/>
    <property type="molecule type" value="Genomic_DNA"/>
</dbReference>
<name>A0A0B5B8H1_9BACT</name>
<dbReference type="STRING" id="345632.GPICK_05990"/>
<keyword evidence="4" id="KW-1185">Reference proteome</keyword>
<feature type="chain" id="PRO_5002100087" evidence="1">
    <location>
        <begin position="23"/>
        <end position="320"/>
    </location>
</feature>
<dbReference type="Pfam" id="PF01833">
    <property type="entry name" value="TIG"/>
    <property type="match status" value="2"/>
</dbReference>
<gene>
    <name evidence="3" type="ORF">GPICK_05990</name>
</gene>
<dbReference type="OrthoDB" id="5401363at2"/>
<evidence type="ECO:0000313" key="4">
    <source>
        <dbReference type="Proteomes" id="UP000057609"/>
    </source>
</evidence>
<dbReference type="HOGENOM" id="CLU_879290_0_0_7"/>
<sequence>MRYRPVALVLLATLALAQPAWPAAQNGRKKPAKNVPATEKSADSAPAVNILSIIPAQGEPNSTVTLSGTSFTGKTVAFLGNTEVPTKVISSQTLTFDIPKLAPGLYALFLRREDGTTSRTYNFSILPPKPIVDSISPDSIAACSGGAERRIIISGHNFEPGSKVLFDGSIVTSSPASSESISFSVPPAPGGLHQVQVKNPEETVTTPITLSIRSTPEVYNVSRGENFVNYYKLIIEGKNFHPGSSLMVEEKSFQVGLNAGIGKRITAGAISSGERESVIFVDCSKLIYQRFPADPTEKDLRIQIINPNGEVSSVVQVTAP</sequence>
<accession>A0A0B5B8H1</accession>
<dbReference type="InterPro" id="IPR013783">
    <property type="entry name" value="Ig-like_fold"/>
</dbReference>
<evidence type="ECO:0000313" key="3">
    <source>
        <dbReference type="EMBL" id="AJE02973.1"/>
    </source>
</evidence>
<dbReference type="InterPro" id="IPR014756">
    <property type="entry name" value="Ig_E-set"/>
</dbReference>
<reference evidence="3 4" key="1">
    <citation type="journal article" date="2015" name="Genome Announc.">
        <title>Complete Genome of Geobacter pickeringii G13T, a Metal-Reducing Isolate from Sedimentary Kaolin Deposits.</title>
        <authorList>
            <person name="Badalamenti J.P."/>
            <person name="Bond D.R."/>
        </authorList>
    </citation>
    <scope>NUCLEOTIDE SEQUENCE [LARGE SCALE GENOMIC DNA]</scope>
    <source>
        <strain evidence="3 4">G13</strain>
    </source>
</reference>